<evidence type="ECO:0000256" key="3">
    <source>
        <dbReference type="ARBA" id="ARBA00023054"/>
    </source>
</evidence>
<dbReference type="InterPro" id="IPR039008">
    <property type="entry name" value="IF_rod_dom"/>
</dbReference>
<dbReference type="GeneTree" id="ENSGT00940000162175"/>
<feature type="compositionally biased region" description="Gly residues" evidence="7">
    <location>
        <begin position="466"/>
        <end position="475"/>
    </location>
</feature>
<feature type="compositionally biased region" description="Low complexity" evidence="7">
    <location>
        <begin position="27"/>
        <end position="48"/>
    </location>
</feature>
<dbReference type="PRINTS" id="PR01276">
    <property type="entry name" value="TYPE2KERATIN"/>
</dbReference>
<dbReference type="Gene3D" id="1.20.5.170">
    <property type="match status" value="1"/>
</dbReference>
<keyword evidence="1" id="KW-0416">Keratin</keyword>
<feature type="coiled-coil region" evidence="6">
    <location>
        <begin position="352"/>
        <end position="426"/>
    </location>
</feature>
<dbReference type="OMA" id="RRWSINI"/>
<accession>F7G575</accession>
<dbReference type="InterPro" id="IPR018039">
    <property type="entry name" value="IF_conserved"/>
</dbReference>
<dbReference type="eggNOG" id="ENOG502QTM6">
    <property type="taxonomic scope" value="Eukaryota"/>
</dbReference>
<name>F7G575_ORNAN</name>
<reference evidence="9" key="2">
    <citation type="submission" date="2025-08" db="UniProtKB">
        <authorList>
            <consortium name="Ensembl"/>
        </authorList>
    </citation>
    <scope>IDENTIFICATION</scope>
    <source>
        <strain evidence="9">Glennie</strain>
    </source>
</reference>
<evidence type="ECO:0000256" key="7">
    <source>
        <dbReference type="SAM" id="MobiDB-lite"/>
    </source>
</evidence>
<evidence type="ECO:0000313" key="9">
    <source>
        <dbReference type="Ensembl" id="ENSOANP00000019913.2"/>
    </source>
</evidence>
<dbReference type="FunFam" id="1.20.5.1160:FF:000001">
    <property type="entry name" value="Keratin type II"/>
    <property type="match status" value="1"/>
</dbReference>
<organism evidence="9 10">
    <name type="scientific">Ornithorhynchus anatinus</name>
    <name type="common">Duckbill platypus</name>
    <dbReference type="NCBI Taxonomy" id="9258"/>
    <lineage>
        <taxon>Eukaryota</taxon>
        <taxon>Metazoa</taxon>
        <taxon>Chordata</taxon>
        <taxon>Craniata</taxon>
        <taxon>Vertebrata</taxon>
        <taxon>Euteleostomi</taxon>
        <taxon>Mammalia</taxon>
        <taxon>Monotremata</taxon>
        <taxon>Ornithorhynchidae</taxon>
        <taxon>Ornithorhynchus</taxon>
    </lineage>
</organism>
<dbReference type="InParanoid" id="F7G575"/>
<dbReference type="PANTHER" id="PTHR45616">
    <property type="entry name" value="GATA-TYPE DOMAIN-CONTAINING PROTEIN"/>
    <property type="match status" value="1"/>
</dbReference>
<feature type="compositionally biased region" description="Low complexity" evidence="7">
    <location>
        <begin position="476"/>
        <end position="515"/>
    </location>
</feature>
<dbReference type="GO" id="GO:0030280">
    <property type="term" value="F:structural constituent of skin epidermis"/>
    <property type="evidence" value="ECO:0000318"/>
    <property type="project" value="GO_Central"/>
</dbReference>
<comment type="similarity">
    <text evidence="4 5">Belongs to the intermediate filament family.</text>
</comment>
<sequence length="534" mass="57784">MSRQLGWKSRSGGFTSGSAVLTGGGRRTSSSSFSVCRPGGSRRSAGSGTFTSKSLVSLGGTKSISTSVAGGLGALDVGFLGGGLGVSGLSAGGLLGAGRGPGGFGPACPPGGIQAVTVNQSLLQPLDLKVDPEIGNVKTQEREQIKVLNNKFASFIDKVRFLEQQNQVLETKWELLQQVNTTTQTSDLSALFEAYISSLKQQVDVLNAQRTQQDSELRTIQDRVEEYKKKFEDEINSRTNAENDFVLLKKDVDAAFMVKVDLNTKVEGLQREIEFLKVFYEAELSEVQRNVSDTSVVLSMDNNRSLDLDSILQEVKAQYEEIAQRSKAEAEALYQYKYQELQVSVGKHGDDLKVVKTEISELNRTIQRLRAEIEHVKKQVSPAAEQRGERTVKDAQAKLVELEEALQMAREDLARMLRDYQELLSVKLSLDVEIATYRTLLEGEECRWAVVKSVSSTQGLSQSSLGSGGRGGPYVPGGLLVSKSNSSTSRNTVSSSVSGSDSVSISGVQDSSSGRSLRRSSEVGTRDSPASLVK</sequence>
<feature type="region of interest" description="Disordered" evidence="7">
    <location>
        <begin position="459"/>
        <end position="534"/>
    </location>
</feature>
<protein>
    <recommendedName>
        <fullName evidence="8">IF rod domain-containing protein</fullName>
    </recommendedName>
</protein>
<dbReference type="FunFam" id="1.20.5.170:FF:000065">
    <property type="entry name" value="Keratin, type II cytoskeletal 80"/>
    <property type="match status" value="1"/>
</dbReference>
<dbReference type="InterPro" id="IPR003054">
    <property type="entry name" value="Keratin_II"/>
</dbReference>
<evidence type="ECO:0000256" key="6">
    <source>
        <dbReference type="SAM" id="Coils"/>
    </source>
</evidence>
<proteinExistence type="inferred from homology"/>
<keyword evidence="2 5" id="KW-0403">Intermediate filament</keyword>
<evidence type="ECO:0000313" key="10">
    <source>
        <dbReference type="Proteomes" id="UP000002279"/>
    </source>
</evidence>
<evidence type="ECO:0000256" key="5">
    <source>
        <dbReference type="RuleBase" id="RU000685"/>
    </source>
</evidence>
<dbReference type="SMART" id="SM01391">
    <property type="entry name" value="Filament"/>
    <property type="match status" value="1"/>
</dbReference>
<dbReference type="Gene3D" id="1.20.5.1160">
    <property type="entry name" value="Vasodilator-stimulated phosphoprotein"/>
    <property type="match status" value="1"/>
</dbReference>
<dbReference type="Ensembl" id="ENSOANT00000019916.2">
    <property type="protein sequence ID" value="ENSOANP00000019913.2"/>
    <property type="gene ID" value="ENSOANG00000012595.3"/>
</dbReference>
<dbReference type="GO" id="GO:0045095">
    <property type="term" value="C:keratin filament"/>
    <property type="evidence" value="ECO:0000318"/>
    <property type="project" value="GO_Central"/>
</dbReference>
<evidence type="ECO:0000256" key="2">
    <source>
        <dbReference type="ARBA" id="ARBA00022754"/>
    </source>
</evidence>
<dbReference type="STRING" id="9258.ENSOANP00000019913"/>
<dbReference type="PROSITE" id="PS00226">
    <property type="entry name" value="IF_ROD_1"/>
    <property type="match status" value="1"/>
</dbReference>
<dbReference type="AlphaFoldDB" id="F7G575"/>
<dbReference type="Gene3D" id="1.20.5.500">
    <property type="entry name" value="Single helix bin"/>
    <property type="match status" value="1"/>
</dbReference>
<keyword evidence="10" id="KW-1185">Reference proteome</keyword>
<feature type="coiled-coil region" evidence="6">
    <location>
        <begin position="196"/>
        <end position="244"/>
    </location>
</feature>
<dbReference type="InterPro" id="IPR032444">
    <property type="entry name" value="Keratin_2_head"/>
</dbReference>
<dbReference type="Pfam" id="PF00038">
    <property type="entry name" value="Filament"/>
    <property type="match status" value="1"/>
</dbReference>
<dbReference type="SUPFAM" id="SSF64593">
    <property type="entry name" value="Intermediate filament protein, coiled coil region"/>
    <property type="match status" value="2"/>
</dbReference>
<evidence type="ECO:0000259" key="8">
    <source>
        <dbReference type="PROSITE" id="PS51842"/>
    </source>
</evidence>
<dbReference type="Pfam" id="PF16208">
    <property type="entry name" value="Keratin_2_head"/>
    <property type="match status" value="1"/>
</dbReference>
<keyword evidence="3 6" id="KW-0175">Coiled coil</keyword>
<dbReference type="PANTHER" id="PTHR45616:SF33">
    <property type="entry name" value="KERATIN, TYPE II CYTOSKELETAL 1"/>
    <property type="match status" value="1"/>
</dbReference>
<dbReference type="FunFam" id="1.20.5.500:FF:000001">
    <property type="entry name" value="Type II keratin 23"/>
    <property type="match status" value="1"/>
</dbReference>
<evidence type="ECO:0000256" key="1">
    <source>
        <dbReference type="ARBA" id="ARBA00022744"/>
    </source>
</evidence>
<feature type="region of interest" description="Disordered" evidence="7">
    <location>
        <begin position="18"/>
        <end position="48"/>
    </location>
</feature>
<dbReference type="Bgee" id="ENSOANG00000012595">
    <property type="expression patterns" value="Expressed in endometrium"/>
</dbReference>
<evidence type="ECO:0000256" key="4">
    <source>
        <dbReference type="ARBA" id="ARBA00061646"/>
    </source>
</evidence>
<dbReference type="HOGENOM" id="CLU_012560_6_0_1"/>
<reference evidence="9" key="3">
    <citation type="submission" date="2025-09" db="UniProtKB">
        <authorList>
            <consortium name="Ensembl"/>
        </authorList>
    </citation>
    <scope>IDENTIFICATION</scope>
    <source>
        <strain evidence="9">Glennie</strain>
    </source>
</reference>
<dbReference type="Proteomes" id="UP000002279">
    <property type="component" value="Chromosome 10"/>
</dbReference>
<dbReference type="GO" id="GO:0045109">
    <property type="term" value="P:intermediate filament organization"/>
    <property type="evidence" value="ECO:0000318"/>
    <property type="project" value="GO_Central"/>
</dbReference>
<dbReference type="GO" id="GO:0031424">
    <property type="term" value="P:keratinization"/>
    <property type="evidence" value="ECO:0000318"/>
    <property type="project" value="GO_Central"/>
</dbReference>
<feature type="domain" description="IF rod" evidence="8">
    <location>
        <begin position="141"/>
        <end position="448"/>
    </location>
</feature>
<dbReference type="PROSITE" id="PS51842">
    <property type="entry name" value="IF_ROD_2"/>
    <property type="match status" value="1"/>
</dbReference>
<gene>
    <name evidence="9" type="primary">LOC100092878</name>
</gene>
<reference evidence="9 10" key="1">
    <citation type="journal article" date="2008" name="Nature">
        <title>Genome analysis of the platypus reveals unique signatures of evolution.</title>
        <authorList>
            <person name="Warren W.C."/>
            <person name="Hillier L.W."/>
            <person name="Marshall Graves J.A."/>
            <person name="Birney E."/>
            <person name="Ponting C.P."/>
            <person name="Grutzner F."/>
            <person name="Belov K."/>
            <person name="Miller W."/>
            <person name="Clarke L."/>
            <person name="Chinwalla A.T."/>
            <person name="Yang S.P."/>
            <person name="Heger A."/>
            <person name="Locke D.P."/>
            <person name="Miethke P."/>
            <person name="Waters P.D."/>
            <person name="Veyrunes F."/>
            <person name="Fulton L."/>
            <person name="Fulton B."/>
            <person name="Graves T."/>
            <person name="Wallis J."/>
            <person name="Puente X.S."/>
            <person name="Lopez-Otin C."/>
            <person name="Ordonez G.R."/>
            <person name="Eichler E.E."/>
            <person name="Chen L."/>
            <person name="Cheng Z."/>
            <person name="Deakin J.E."/>
            <person name="Alsop A."/>
            <person name="Thompson K."/>
            <person name="Kirby P."/>
            <person name="Papenfuss A.T."/>
            <person name="Wakefield M.J."/>
            <person name="Olender T."/>
            <person name="Lancet D."/>
            <person name="Huttley G.A."/>
            <person name="Smit A.F."/>
            <person name="Pask A."/>
            <person name="Temple-Smith P."/>
            <person name="Batzer M.A."/>
            <person name="Walker J.A."/>
            <person name="Konkel M.K."/>
            <person name="Harris R.S."/>
            <person name="Whittington C.M."/>
            <person name="Wong E.S."/>
            <person name="Gemmell N.J."/>
            <person name="Buschiazzo E."/>
            <person name="Vargas Jentzsch I.M."/>
            <person name="Merkel A."/>
            <person name="Schmitz J."/>
            <person name="Zemann A."/>
            <person name="Churakov G."/>
            <person name="Kriegs J.O."/>
            <person name="Brosius J."/>
            <person name="Murchison E.P."/>
            <person name="Sachidanandam R."/>
            <person name="Smith C."/>
            <person name="Hannon G.J."/>
            <person name="Tsend-Ayush E."/>
            <person name="McMillan D."/>
            <person name="Attenborough R."/>
            <person name="Rens W."/>
            <person name="Ferguson-Smith M."/>
            <person name="Lefevre C.M."/>
            <person name="Sharp J.A."/>
            <person name="Nicholas K.R."/>
            <person name="Ray D.A."/>
            <person name="Kube M."/>
            <person name="Reinhardt R."/>
            <person name="Pringle T.H."/>
            <person name="Taylor J."/>
            <person name="Jones R.C."/>
            <person name="Nixon B."/>
            <person name="Dacheux J.L."/>
            <person name="Niwa H."/>
            <person name="Sekita Y."/>
            <person name="Huang X."/>
            <person name="Stark A."/>
            <person name="Kheradpour P."/>
            <person name="Kellis M."/>
            <person name="Flicek P."/>
            <person name="Chen Y."/>
            <person name="Webber C."/>
            <person name="Hardison R."/>
            <person name="Nelson J."/>
            <person name="Hallsworth-Pepin K."/>
            <person name="Delehaunty K."/>
            <person name="Markovic C."/>
            <person name="Minx P."/>
            <person name="Feng Y."/>
            <person name="Kremitzki C."/>
            <person name="Mitreva M."/>
            <person name="Glasscock J."/>
            <person name="Wylie T."/>
            <person name="Wohldmann P."/>
            <person name="Thiru P."/>
            <person name="Nhan M.N."/>
            <person name="Pohl C.S."/>
            <person name="Smith S.M."/>
            <person name="Hou S."/>
            <person name="Nefedov M."/>
            <person name="de Jong P.J."/>
            <person name="Renfree M.B."/>
            <person name="Mardis E.R."/>
            <person name="Wilson R.K."/>
        </authorList>
    </citation>
    <scope>NUCLEOTIDE SEQUENCE [LARGE SCALE GENOMIC DNA]</scope>
    <source>
        <strain evidence="9 10">Glennie</strain>
    </source>
</reference>